<proteinExistence type="predicted"/>
<dbReference type="RefSeq" id="WP_345220053.1">
    <property type="nucleotide sequence ID" value="NZ_BAAAXE010000005.1"/>
</dbReference>
<protein>
    <submittedName>
        <fullName evidence="1">Erythromycin esterase family protein</fullName>
        <ecNumber evidence="1">3.1.1.-</ecNumber>
    </submittedName>
</protein>
<gene>
    <name evidence="1" type="ORF">ACFFTU_00395</name>
</gene>
<sequence length="422" mass="44711">MPSPLHPLGHHFDDDPAQLAAAADQLLASLPQPPLLLGLGEPTHGAEQFLELRNDLFLHLVRHHGYRAIAIESDCLAAALVDDHVTTGAGDLDEVLATGITHRFGAFAANRDLVVRLREHNAGRPPEERVRFHGFDAPLDIGDTPSPRAALLAAHAHLAAHLPAHRVPHTADSLSGLLGDDAPWEESGALKDPALSIGGTPGARALRAAADDVLAVYETELPALRPLDPTAFDRAHTRARTARGLLRYHAAMASTAPDRIAVMLGVRDAMMAENLLALAAAQRSPSLVFGHNSHLQRTRCGMDFLGEQRWWGAGALVAASAIGDRYAFVAADSTPEAAAACAPSWADPADAGRPEGETLQHALAAAAPARAFFPARDLAPRVPARRAPGSWWYAPLDPADLPAMDAVAFVGPLREENSLTLG</sequence>
<dbReference type="Proteomes" id="UP001589718">
    <property type="component" value="Unassembled WGS sequence"/>
</dbReference>
<dbReference type="Gene3D" id="3.30.1870.10">
    <property type="entry name" value="EreA-like, domain 2"/>
    <property type="match status" value="1"/>
</dbReference>
<dbReference type="EMBL" id="JBHMCR010000001">
    <property type="protein sequence ID" value="MFB9518426.1"/>
    <property type="molecule type" value="Genomic_DNA"/>
</dbReference>
<dbReference type="Gene3D" id="3.40.1660.10">
    <property type="entry name" value="EreA-like (biosynthetic domain)"/>
    <property type="match status" value="1"/>
</dbReference>
<dbReference type="GO" id="GO:0016787">
    <property type="term" value="F:hydrolase activity"/>
    <property type="evidence" value="ECO:0007669"/>
    <property type="project" value="UniProtKB-KW"/>
</dbReference>
<keyword evidence="2" id="KW-1185">Reference proteome</keyword>
<dbReference type="EC" id="3.1.1.-" evidence="1"/>
<organism evidence="1 2">
    <name type="scientific">Streptomyces cremeus</name>
    <dbReference type="NCBI Taxonomy" id="66881"/>
    <lineage>
        <taxon>Bacteria</taxon>
        <taxon>Bacillati</taxon>
        <taxon>Actinomycetota</taxon>
        <taxon>Actinomycetes</taxon>
        <taxon>Kitasatosporales</taxon>
        <taxon>Streptomycetaceae</taxon>
        <taxon>Streptomyces</taxon>
    </lineage>
</organism>
<dbReference type="Gene3D" id="1.20.1440.30">
    <property type="entry name" value="Biosynthetic Protein domain"/>
    <property type="match status" value="1"/>
</dbReference>
<dbReference type="Pfam" id="PF05139">
    <property type="entry name" value="Erythro_esteras"/>
    <property type="match status" value="1"/>
</dbReference>
<reference evidence="1 2" key="1">
    <citation type="submission" date="2024-09" db="EMBL/GenBank/DDBJ databases">
        <authorList>
            <person name="Sun Q."/>
            <person name="Mori K."/>
        </authorList>
    </citation>
    <scope>NUCLEOTIDE SEQUENCE [LARGE SCALE GENOMIC DNA]</scope>
    <source>
        <strain evidence="1 2">JCM 4362</strain>
    </source>
</reference>
<dbReference type="PANTHER" id="PTHR31299:SF0">
    <property type="entry name" value="ESTERASE, PUTATIVE (AFU_ORTHOLOGUE AFUA_1G05850)-RELATED"/>
    <property type="match status" value="1"/>
</dbReference>
<dbReference type="PANTHER" id="PTHR31299">
    <property type="entry name" value="ESTERASE, PUTATIVE (AFU_ORTHOLOGUE AFUA_1G05850)-RELATED"/>
    <property type="match status" value="1"/>
</dbReference>
<dbReference type="InterPro" id="IPR007815">
    <property type="entry name" value="Emycin_Estase"/>
</dbReference>
<dbReference type="SUPFAM" id="SSF159501">
    <property type="entry name" value="EreA/ChaN-like"/>
    <property type="match status" value="1"/>
</dbReference>
<keyword evidence="1" id="KW-0378">Hydrolase</keyword>
<dbReference type="InterPro" id="IPR052036">
    <property type="entry name" value="Hydrolase/PRTase-associated"/>
</dbReference>
<evidence type="ECO:0000313" key="2">
    <source>
        <dbReference type="Proteomes" id="UP001589718"/>
    </source>
</evidence>
<evidence type="ECO:0000313" key="1">
    <source>
        <dbReference type="EMBL" id="MFB9518426.1"/>
    </source>
</evidence>
<accession>A0ABV5P5F4</accession>
<name>A0ABV5P5F4_STRCM</name>
<comment type="caution">
    <text evidence="1">The sequence shown here is derived from an EMBL/GenBank/DDBJ whole genome shotgun (WGS) entry which is preliminary data.</text>
</comment>
<dbReference type="CDD" id="cd14728">
    <property type="entry name" value="Ere-like"/>
    <property type="match status" value="1"/>
</dbReference>